<dbReference type="Gene3D" id="3.40.190.10">
    <property type="entry name" value="Periplasmic binding protein-like II"/>
    <property type="match status" value="2"/>
</dbReference>
<reference evidence="1 2" key="1">
    <citation type="submission" date="2020-06" db="EMBL/GenBank/DDBJ databases">
        <title>Rheinheimera sp. nov., a marine bacterium isolated from coastal.</title>
        <authorList>
            <person name="Yu Q."/>
            <person name="Qi Y."/>
            <person name="Pu J."/>
        </authorList>
    </citation>
    <scope>NUCLEOTIDE SEQUENCE [LARGE SCALE GENOMIC DNA]</scope>
    <source>
        <strain evidence="1 2">YQF-2</strain>
    </source>
</reference>
<dbReference type="SUPFAM" id="SSF53850">
    <property type="entry name" value="Periplasmic binding protein-like II"/>
    <property type="match status" value="1"/>
</dbReference>
<dbReference type="Proteomes" id="UP000523161">
    <property type="component" value="Unassembled WGS sequence"/>
</dbReference>
<gene>
    <name evidence="1" type="ORF">HRH59_12810</name>
</gene>
<organism evidence="1 2">
    <name type="scientific">Rheinheimera lutimaris</name>
    <dbReference type="NCBI Taxonomy" id="2740584"/>
    <lineage>
        <taxon>Bacteria</taxon>
        <taxon>Pseudomonadati</taxon>
        <taxon>Pseudomonadota</taxon>
        <taxon>Gammaproteobacteria</taxon>
        <taxon>Chromatiales</taxon>
        <taxon>Chromatiaceae</taxon>
        <taxon>Rheinheimera</taxon>
    </lineage>
</organism>
<proteinExistence type="predicted"/>
<dbReference type="RefSeq" id="WP_173501666.1">
    <property type="nucleotide sequence ID" value="NZ_JABSOD010000012.1"/>
</dbReference>
<evidence type="ECO:0000313" key="1">
    <source>
        <dbReference type="EMBL" id="NRQ43428.1"/>
    </source>
</evidence>
<comment type="caution">
    <text evidence="1">The sequence shown here is derived from an EMBL/GenBank/DDBJ whole genome shotgun (WGS) entry which is preliminary data.</text>
</comment>
<accession>A0A7Y5AS24</accession>
<keyword evidence="2" id="KW-1185">Reference proteome</keyword>
<evidence type="ECO:0000313" key="2">
    <source>
        <dbReference type="Proteomes" id="UP000523161"/>
    </source>
</evidence>
<protein>
    <submittedName>
        <fullName evidence="1">Cellulose-binding protein</fullName>
    </submittedName>
</protein>
<dbReference type="EMBL" id="JABSOD010000012">
    <property type="protein sequence ID" value="NRQ43428.1"/>
    <property type="molecule type" value="Genomic_DNA"/>
</dbReference>
<sequence length="393" mass="44630">MLTILILSSALTFLQTSGLQTSAREPLLLGTSIPATTNSTSHQQIQCIMQQKQQAYQLLSMPWRRAKQEVKMGRIDGYFTAMPTDDMQNYAQLSAPLFLENWYWFWHQRHAGPRSQTKIRYGAILGSHQADWFNAKNYKLELEVGDIAQLVQLLAIGRIDVILADLDDFNHAIQRLKLQPEHYRQAFLQYVPLGVYFSAARLEQQPDFMPQFNAGVHLCASAPFALAETEQQLIVAQLLDAGSELARDRLLINAVQQQNRLQLPLADILQRDTLWQQQLPNDLSNAVLHSAAAERLRNWQANNQPLITEVILMDNRGANVAVSDITTDYWQGDETPFLGIFNQQHDYFIDVVEYDQSSQRFQVKLSLPLSDNSGQHIGALSIGIDVERALTRD</sequence>
<name>A0A7Y5AS24_9GAMM</name>
<dbReference type="AlphaFoldDB" id="A0A7Y5AS24"/>